<keyword evidence="2" id="KW-1185">Reference proteome</keyword>
<evidence type="ECO:0000313" key="1">
    <source>
        <dbReference type="EMBL" id="KAK9002880.1"/>
    </source>
</evidence>
<name>A0ABR2QQC8_9ROSI</name>
<gene>
    <name evidence="1" type="ORF">V6N11_060456</name>
</gene>
<accession>A0ABR2QQC8</accession>
<reference evidence="1 2" key="1">
    <citation type="journal article" date="2024" name="G3 (Bethesda)">
        <title>Genome assembly of Hibiscus sabdariffa L. provides insights into metabolisms of medicinal natural products.</title>
        <authorList>
            <person name="Kim T."/>
        </authorList>
    </citation>
    <scope>NUCLEOTIDE SEQUENCE [LARGE SCALE GENOMIC DNA]</scope>
    <source>
        <strain evidence="1">TK-2024</strain>
        <tissue evidence="1">Old leaves</tissue>
    </source>
</reference>
<evidence type="ECO:0000313" key="2">
    <source>
        <dbReference type="Proteomes" id="UP001396334"/>
    </source>
</evidence>
<dbReference type="Proteomes" id="UP001396334">
    <property type="component" value="Unassembled WGS sequence"/>
</dbReference>
<sequence length="131" mass="15362">MEADFRRLQFSVAELLWEESCSGTPSIFTVRQSWKKSHFELLWWLKQLNQVEEDMKSRVGVYYALGSTREDCNFTPTSELHRALPTSECVKGLPFELNSCNKNIGHPFQKYIPWIMRIRKATYGQLTRLSP</sequence>
<protein>
    <submittedName>
        <fullName evidence="1">Uncharacterized protein</fullName>
    </submittedName>
</protein>
<organism evidence="1 2">
    <name type="scientific">Hibiscus sabdariffa</name>
    <name type="common">roselle</name>
    <dbReference type="NCBI Taxonomy" id="183260"/>
    <lineage>
        <taxon>Eukaryota</taxon>
        <taxon>Viridiplantae</taxon>
        <taxon>Streptophyta</taxon>
        <taxon>Embryophyta</taxon>
        <taxon>Tracheophyta</taxon>
        <taxon>Spermatophyta</taxon>
        <taxon>Magnoliopsida</taxon>
        <taxon>eudicotyledons</taxon>
        <taxon>Gunneridae</taxon>
        <taxon>Pentapetalae</taxon>
        <taxon>rosids</taxon>
        <taxon>malvids</taxon>
        <taxon>Malvales</taxon>
        <taxon>Malvaceae</taxon>
        <taxon>Malvoideae</taxon>
        <taxon>Hibiscus</taxon>
    </lineage>
</organism>
<dbReference type="EMBL" id="JBBPBN010000034">
    <property type="protein sequence ID" value="KAK9002880.1"/>
    <property type="molecule type" value="Genomic_DNA"/>
</dbReference>
<comment type="caution">
    <text evidence="1">The sequence shown here is derived from an EMBL/GenBank/DDBJ whole genome shotgun (WGS) entry which is preliminary data.</text>
</comment>
<proteinExistence type="predicted"/>